<dbReference type="Pfam" id="PF00023">
    <property type="entry name" value="Ank"/>
    <property type="match status" value="1"/>
</dbReference>
<dbReference type="PROSITE" id="PS50088">
    <property type="entry name" value="ANK_REPEAT"/>
    <property type="match status" value="2"/>
</dbReference>
<keyword evidence="5" id="KW-1185">Reference proteome</keyword>
<accession>A0A834HTY5</accession>
<dbReference type="AlphaFoldDB" id="A0A834HTY5"/>
<reference evidence="4" key="1">
    <citation type="submission" date="2020-08" db="EMBL/GenBank/DDBJ databases">
        <title>Genome sequencing and assembly of the red palm weevil Rhynchophorus ferrugineus.</title>
        <authorList>
            <person name="Dias G.B."/>
            <person name="Bergman C.M."/>
            <person name="Manee M."/>
        </authorList>
    </citation>
    <scope>NUCLEOTIDE SEQUENCE</scope>
    <source>
        <strain evidence="4">AA-2017</strain>
        <tissue evidence="4">Whole larva</tissue>
    </source>
</reference>
<dbReference type="Gene3D" id="1.25.40.20">
    <property type="entry name" value="Ankyrin repeat-containing domain"/>
    <property type="match status" value="1"/>
</dbReference>
<dbReference type="InterPro" id="IPR036770">
    <property type="entry name" value="Ankyrin_rpt-contain_sf"/>
</dbReference>
<dbReference type="SUPFAM" id="SSF48403">
    <property type="entry name" value="Ankyrin repeat"/>
    <property type="match status" value="1"/>
</dbReference>
<evidence type="ECO:0000256" key="3">
    <source>
        <dbReference type="PROSITE-ProRule" id="PRU00023"/>
    </source>
</evidence>
<feature type="repeat" description="ANK" evidence="3">
    <location>
        <begin position="113"/>
        <end position="145"/>
    </location>
</feature>
<protein>
    <recommendedName>
        <fullName evidence="6">Ankyrin repeat domain-containing protein 54</fullName>
    </recommendedName>
</protein>
<dbReference type="SMART" id="SM00248">
    <property type="entry name" value="ANK"/>
    <property type="match status" value="4"/>
</dbReference>
<dbReference type="PANTHER" id="PTHR24171:SF9">
    <property type="entry name" value="ANKYRIN REPEAT DOMAIN-CONTAINING PROTEIN 39"/>
    <property type="match status" value="1"/>
</dbReference>
<organism evidence="4 5">
    <name type="scientific">Rhynchophorus ferrugineus</name>
    <name type="common">Red palm weevil</name>
    <name type="synonym">Curculio ferrugineus</name>
    <dbReference type="NCBI Taxonomy" id="354439"/>
    <lineage>
        <taxon>Eukaryota</taxon>
        <taxon>Metazoa</taxon>
        <taxon>Ecdysozoa</taxon>
        <taxon>Arthropoda</taxon>
        <taxon>Hexapoda</taxon>
        <taxon>Insecta</taxon>
        <taxon>Pterygota</taxon>
        <taxon>Neoptera</taxon>
        <taxon>Endopterygota</taxon>
        <taxon>Coleoptera</taxon>
        <taxon>Polyphaga</taxon>
        <taxon>Cucujiformia</taxon>
        <taxon>Curculionidae</taxon>
        <taxon>Dryophthorinae</taxon>
        <taxon>Rhynchophorus</taxon>
    </lineage>
</organism>
<proteinExistence type="predicted"/>
<feature type="repeat" description="ANK" evidence="3">
    <location>
        <begin position="80"/>
        <end position="112"/>
    </location>
</feature>
<keyword evidence="2 3" id="KW-0040">ANK repeat</keyword>
<dbReference type="PANTHER" id="PTHR24171">
    <property type="entry name" value="ANKYRIN REPEAT DOMAIN-CONTAINING PROTEIN 39-RELATED"/>
    <property type="match status" value="1"/>
</dbReference>
<evidence type="ECO:0000313" key="4">
    <source>
        <dbReference type="EMBL" id="KAF7265926.1"/>
    </source>
</evidence>
<dbReference type="EMBL" id="JAACXV010014582">
    <property type="protein sequence ID" value="KAF7265926.1"/>
    <property type="molecule type" value="Genomic_DNA"/>
</dbReference>
<dbReference type="InterPro" id="IPR002110">
    <property type="entry name" value="Ankyrin_rpt"/>
</dbReference>
<dbReference type="PROSITE" id="PS50297">
    <property type="entry name" value="ANK_REP_REGION"/>
    <property type="match status" value="2"/>
</dbReference>
<keyword evidence="1" id="KW-0677">Repeat</keyword>
<evidence type="ECO:0000256" key="2">
    <source>
        <dbReference type="ARBA" id="ARBA00023043"/>
    </source>
</evidence>
<evidence type="ECO:0008006" key="6">
    <source>
        <dbReference type="Google" id="ProtNLM"/>
    </source>
</evidence>
<name>A0A834HTY5_RHYFE</name>
<gene>
    <name evidence="4" type="ORF">GWI33_020669</name>
</gene>
<dbReference type="OrthoDB" id="496981at2759"/>
<evidence type="ECO:0000313" key="5">
    <source>
        <dbReference type="Proteomes" id="UP000625711"/>
    </source>
</evidence>
<comment type="caution">
    <text evidence="4">The sequence shown here is derived from an EMBL/GenBank/DDBJ whole genome shotgun (WGS) entry which is preliminary data.</text>
</comment>
<sequence>MSHSDSEIKDDFKDKIRKQLKLEFKAKKRRNTPADVLALRKRLQPLYEEYRLVQAVNTHNTEQVKQLLSEGVNPNSTDSELRGALHVAVSKGYSDIVELLLSYGADPNKRDMIQNTPLHLAACVHNLPIISMLINAKADVSSLDLHGRNPLQLATSKLQILRRGWRDGSIEMVKLREELQQVVDLLLSFLISEVEEKIGKLNRSRVNELQLMKLSLNSGSAEQLDDQMSKLLDDIEKLQIK</sequence>
<evidence type="ECO:0000256" key="1">
    <source>
        <dbReference type="ARBA" id="ARBA00022737"/>
    </source>
</evidence>
<dbReference type="Proteomes" id="UP000625711">
    <property type="component" value="Unassembled WGS sequence"/>
</dbReference>
<dbReference type="Pfam" id="PF12796">
    <property type="entry name" value="Ank_2"/>
    <property type="match status" value="1"/>
</dbReference>